<dbReference type="Proteomes" id="UP000383932">
    <property type="component" value="Unassembled WGS sequence"/>
</dbReference>
<name>A0A5N5QSL9_9AGAM</name>
<dbReference type="CDD" id="cd06848">
    <property type="entry name" value="GCS_H"/>
    <property type="match status" value="1"/>
</dbReference>
<dbReference type="PROSITE" id="PS50913">
    <property type="entry name" value="GRIP"/>
    <property type="match status" value="1"/>
</dbReference>
<evidence type="ECO:0000259" key="11">
    <source>
        <dbReference type="PROSITE" id="PS50913"/>
    </source>
</evidence>
<evidence type="ECO:0000256" key="4">
    <source>
        <dbReference type="ARBA" id="ARBA00022823"/>
    </source>
</evidence>
<feature type="region of interest" description="Disordered" evidence="9">
    <location>
        <begin position="608"/>
        <end position="673"/>
    </location>
</feature>
<comment type="caution">
    <text evidence="13">The sequence shown here is derived from an EMBL/GenBank/DDBJ whole genome shotgun (WGS) entry which is preliminary data.</text>
</comment>
<feature type="region of interest" description="Disordered" evidence="9">
    <location>
        <begin position="358"/>
        <end position="407"/>
    </location>
</feature>
<feature type="domain" description="Lipoyl-binding" evidence="12">
    <location>
        <begin position="1397"/>
        <end position="1480"/>
    </location>
</feature>
<dbReference type="GO" id="GO:0019464">
    <property type="term" value="P:glycine decarboxylation via glycine cleavage system"/>
    <property type="evidence" value="ECO:0007669"/>
    <property type="project" value="InterPro"/>
</dbReference>
<dbReference type="GO" id="GO:0005960">
    <property type="term" value="C:glycine cleavage complex"/>
    <property type="evidence" value="ECO:0007669"/>
    <property type="project" value="InterPro"/>
</dbReference>
<dbReference type="HAMAP" id="MF_00272">
    <property type="entry name" value="GcvH"/>
    <property type="match status" value="1"/>
</dbReference>
<dbReference type="InterPro" id="IPR000089">
    <property type="entry name" value="Biotin_lipoyl"/>
</dbReference>
<feature type="transmembrane region" description="Helical" evidence="10">
    <location>
        <begin position="90"/>
        <end position="115"/>
    </location>
</feature>
<feature type="compositionally biased region" description="Polar residues" evidence="9">
    <location>
        <begin position="512"/>
        <end position="523"/>
    </location>
</feature>
<dbReference type="PANTHER" id="PTHR31465">
    <property type="entry name" value="PROTEIN RTA1-RELATED"/>
    <property type="match status" value="1"/>
</dbReference>
<evidence type="ECO:0000256" key="1">
    <source>
        <dbReference type="ARBA" id="ARBA00004141"/>
    </source>
</evidence>
<dbReference type="CDD" id="cd06503">
    <property type="entry name" value="ATP-synt_Fo_b"/>
    <property type="match status" value="1"/>
</dbReference>
<feature type="transmembrane region" description="Helical" evidence="10">
    <location>
        <begin position="28"/>
        <end position="45"/>
    </location>
</feature>
<feature type="compositionally biased region" description="Polar residues" evidence="9">
    <location>
        <begin position="432"/>
        <end position="458"/>
    </location>
</feature>
<dbReference type="InterPro" id="IPR011053">
    <property type="entry name" value="Single_hybrid_motif"/>
</dbReference>
<protein>
    <submittedName>
        <fullName evidence="13">Vesicle-mediated transport-related protein</fullName>
    </submittedName>
</protein>
<comment type="similarity">
    <text evidence="2">Belongs to the GcvH family.</text>
</comment>
<keyword evidence="8" id="KW-0175">Coiled coil</keyword>
<feature type="compositionally biased region" description="Polar residues" evidence="9">
    <location>
        <begin position="555"/>
        <end position="564"/>
    </location>
</feature>
<evidence type="ECO:0000256" key="5">
    <source>
        <dbReference type="ARBA" id="ARBA00022946"/>
    </source>
</evidence>
<dbReference type="GO" id="GO:0005886">
    <property type="term" value="C:plasma membrane"/>
    <property type="evidence" value="ECO:0007669"/>
    <property type="project" value="TreeGrafter"/>
</dbReference>
<evidence type="ECO:0000256" key="6">
    <source>
        <dbReference type="ARBA" id="ARBA00022989"/>
    </source>
</evidence>
<feature type="compositionally biased region" description="Polar residues" evidence="9">
    <location>
        <begin position="1246"/>
        <end position="1259"/>
    </location>
</feature>
<feature type="coiled-coil region" evidence="8">
    <location>
        <begin position="780"/>
        <end position="963"/>
    </location>
</feature>
<reference evidence="13 14" key="1">
    <citation type="journal article" date="2019" name="Fungal Biol. Biotechnol.">
        <title>Draft genome sequence of fastidious pathogen Ceratobasidium theobromae, which causes vascular-streak dieback in Theobroma cacao.</title>
        <authorList>
            <person name="Ali S.S."/>
            <person name="Asman A."/>
            <person name="Shao J."/>
            <person name="Firmansyah A.P."/>
            <person name="Susilo A.W."/>
            <person name="Rosmana A."/>
            <person name="McMahon P."/>
            <person name="Junaid M."/>
            <person name="Guest D."/>
            <person name="Kheng T.Y."/>
            <person name="Meinhardt L.W."/>
            <person name="Bailey B.A."/>
        </authorList>
    </citation>
    <scope>NUCLEOTIDE SEQUENCE [LARGE SCALE GENOMIC DNA]</scope>
    <source>
        <strain evidence="13 14">CT2</strain>
    </source>
</reference>
<evidence type="ECO:0000256" key="2">
    <source>
        <dbReference type="ARBA" id="ARBA00009249"/>
    </source>
</evidence>
<evidence type="ECO:0000256" key="9">
    <source>
        <dbReference type="SAM" id="MobiDB-lite"/>
    </source>
</evidence>
<dbReference type="Pfam" id="PF01465">
    <property type="entry name" value="GRIP"/>
    <property type="match status" value="1"/>
</dbReference>
<evidence type="ECO:0000256" key="10">
    <source>
        <dbReference type="SAM" id="Phobius"/>
    </source>
</evidence>
<organism evidence="13 14">
    <name type="scientific">Ceratobasidium theobromae</name>
    <dbReference type="NCBI Taxonomy" id="1582974"/>
    <lineage>
        <taxon>Eukaryota</taxon>
        <taxon>Fungi</taxon>
        <taxon>Dikarya</taxon>
        <taxon>Basidiomycota</taxon>
        <taxon>Agaricomycotina</taxon>
        <taxon>Agaricomycetes</taxon>
        <taxon>Cantharellales</taxon>
        <taxon>Ceratobasidiaceae</taxon>
        <taxon>Ceratobasidium</taxon>
    </lineage>
</organism>
<evidence type="ECO:0000256" key="3">
    <source>
        <dbReference type="ARBA" id="ARBA00022692"/>
    </source>
</evidence>
<keyword evidence="7 10" id="KW-0472">Membrane</keyword>
<evidence type="ECO:0000313" key="13">
    <source>
        <dbReference type="EMBL" id="KAB5594227.1"/>
    </source>
</evidence>
<feature type="transmembrane region" description="Helical" evidence="10">
    <location>
        <begin position="127"/>
        <end position="149"/>
    </location>
</feature>
<dbReference type="InterPro" id="IPR000237">
    <property type="entry name" value="GRIP_dom"/>
</dbReference>
<feature type="transmembrane region" description="Helical" evidence="10">
    <location>
        <begin position="224"/>
        <end position="242"/>
    </location>
</feature>
<dbReference type="Gene3D" id="1.10.220.60">
    <property type="entry name" value="GRIP domain"/>
    <property type="match status" value="1"/>
</dbReference>
<dbReference type="InterPro" id="IPR007568">
    <property type="entry name" value="RTA1"/>
</dbReference>
<accession>A0A5N5QSL9</accession>
<dbReference type="SMART" id="SM00755">
    <property type="entry name" value="Grip"/>
    <property type="match status" value="1"/>
</dbReference>
<dbReference type="PANTHER" id="PTHR31465:SF9">
    <property type="entry name" value="SPHINGOID LONG-CHAIN BASE TRANSPORTER RSB1"/>
    <property type="match status" value="1"/>
</dbReference>
<dbReference type="InterPro" id="IPR033753">
    <property type="entry name" value="GCV_H/Fam206"/>
</dbReference>
<dbReference type="Pfam" id="PF01597">
    <property type="entry name" value="GCV_H"/>
    <property type="match status" value="1"/>
</dbReference>
<dbReference type="EMBL" id="SSOP01000023">
    <property type="protein sequence ID" value="KAB5594227.1"/>
    <property type="molecule type" value="Genomic_DNA"/>
</dbReference>
<keyword evidence="4" id="KW-0450">Lipoyl</keyword>
<dbReference type="PROSITE" id="PS00189">
    <property type="entry name" value="LIPOYL"/>
    <property type="match status" value="1"/>
</dbReference>
<dbReference type="InterPro" id="IPR002930">
    <property type="entry name" value="GCV_H"/>
</dbReference>
<dbReference type="SUPFAM" id="SSF51230">
    <property type="entry name" value="Single hybrid motif"/>
    <property type="match status" value="1"/>
</dbReference>
<evidence type="ECO:0000259" key="12">
    <source>
        <dbReference type="PROSITE" id="PS50968"/>
    </source>
</evidence>
<keyword evidence="5" id="KW-0809">Transit peptide</keyword>
<feature type="compositionally biased region" description="Polar residues" evidence="9">
    <location>
        <begin position="359"/>
        <end position="371"/>
    </location>
</feature>
<feature type="region of interest" description="Disordered" evidence="9">
    <location>
        <begin position="1196"/>
        <end position="1218"/>
    </location>
</feature>
<keyword evidence="14" id="KW-1185">Reference proteome</keyword>
<comment type="subcellular location">
    <subcellularLocation>
        <location evidence="1">Membrane</location>
        <topology evidence="1">Multi-pass membrane protein</topology>
    </subcellularLocation>
</comment>
<keyword evidence="3 10" id="KW-0812">Transmembrane</keyword>
<feature type="region of interest" description="Disordered" evidence="9">
    <location>
        <begin position="432"/>
        <end position="569"/>
    </location>
</feature>
<feature type="transmembrane region" description="Helical" evidence="10">
    <location>
        <begin position="57"/>
        <end position="78"/>
    </location>
</feature>
<evidence type="ECO:0000256" key="7">
    <source>
        <dbReference type="ARBA" id="ARBA00023136"/>
    </source>
</evidence>
<feature type="transmembrane region" description="Helical" evidence="10">
    <location>
        <begin position="169"/>
        <end position="193"/>
    </location>
</feature>
<dbReference type="InterPro" id="IPR003016">
    <property type="entry name" value="2-oxoA_DH_lipoyl-BS"/>
</dbReference>
<feature type="region of interest" description="Disordered" evidence="9">
    <location>
        <begin position="1241"/>
        <end position="1280"/>
    </location>
</feature>
<evidence type="ECO:0000313" key="14">
    <source>
        <dbReference type="Proteomes" id="UP000383932"/>
    </source>
</evidence>
<gene>
    <name evidence="13" type="ORF">CTheo_2308</name>
</gene>
<keyword evidence="6 10" id="KW-1133">Transmembrane helix</keyword>
<sequence>MDSLLGDRVQRLAKIQEVDVSLYGYVPTRWVCILFVVLFSASTMLHTGQAVWRQMWWLFPTIVCGGLLEILGWAGRLWSSASPGLLNPYLMQICCTILAPSFMTAANFVILGMVIEQLGYHYSRLSPKLYTIVFVCCDVIALVVQAVGGAKASLAVQLQNDDPEKGAKIMVAGIIFQLVAITIYTILAAEFLLRYHFDSPIRQAKQESFQTEHPRPHLDTKMSLMILGLSISTLFIYIRSIYRTIELLDGWTGPIITNQLYFNVLDGMPIVVAMYAINAFHPGFLLHDRASGSSERRPRFFDNSGHSLSKLSLSFVKPIALSVVLPVDRVLHKQKPTSMFNNIRKRLEDSLEAVEALATGTTPGSPRSSGQDGAPPLVDGITTNSASSRHSFDISSPTQHSGPFNYLPYQPRAAAQLADSAMSNLRRSLTLQRNGSISSGHLDNSSQGRKSPRENSPVNAPIPRKAGLSLEERLRANLTRGDTSGPTSPGERGSLVAQTSNDLESKPALSEPSVSLDPTQIQLPPSPVEEMPPKVTVPPTDIVDPASVHLPMSPPHSSGHLSSNHVDESRVQTLSALSMTSRPLSPLPSTPPDQIETSEGAISVSKDTVPLEGSPQAPQTKQAPPRPANIIVDVSTPSSAMATPSEFATAESRSDVTVGSPDASEDNPDMNALRSSLPDLEETTPITPGGALSTGLISKSLLVLPGEPQEEQRDTPKTGAAIQDVDTKLRDRLQVVEERFNDISTSFKRLQAEKVVADRLIREVSPLEGISDLDALRAYLVNQKAKVEMSAEEIKRLTAQIKQKEERLEEVREMHKMESTSQSDLVEKLREQLSESEALLRVTESDSTANKNTISHHEAEIDRLKVALKDEEEKRTKAITLLKTVRQKLTKAEKERDEAIREREKDREDISATRAEVERVRADAERAKNERERDIAGMRDRFERELKETKERYEKELATRKGQYELDAITTKAAHTKELSAKISRIATLESTVASLINEKDGLFEQCQTRQAEAESAQSHLQTVQNQLNEMQFQLREAEERNSILTDELDELRNGSRLSTQSPAPGPEVARLLSEAEGKFEARLSEMRTKLRALEKERNEAEDDWNKTLADRSKEIEKLRFALRQAEDKWIESGRVGKGMDEKVASLEETVEELQSQRDNWQRERLALEEQLKQVQGKLHNLDSDHAEVLERANSLETQLEESKNRESSLRMSNKTLRDELRKVQSSVALLERQRPGGVGFWAGSHSANSNAPKSGNGVTSPTSPRPSSPTISEVGSTSAKQEEEVNLEYIRNVILQFLEHKEMRPNLVRVLSTILRFTPQETPLQIYFPTSGFIVCLADQLPKIMFRPLCSSSVRVALPLARSRTLPRAVPFMRTVVTTRYTKEHEWISYDSETKLGTVSITDHAQQSLGEVVFVELKEVGTLVSVGDQLGAVESVKAASDIYAPVSGIVKEINSTLKDSPSLINNSPQGGGGLLSRLPNLLVPIRLAHLGWLCKLVLSDPKELDKLLTEEQYTKHCESDSSS</sequence>
<evidence type="ECO:0000256" key="8">
    <source>
        <dbReference type="SAM" id="Coils"/>
    </source>
</evidence>
<dbReference type="GO" id="GO:0000324">
    <property type="term" value="C:fungal-type vacuole"/>
    <property type="evidence" value="ECO:0007669"/>
    <property type="project" value="TreeGrafter"/>
</dbReference>
<dbReference type="Gene3D" id="2.40.50.100">
    <property type="match status" value="1"/>
</dbReference>
<feature type="domain" description="GRIP" evidence="11">
    <location>
        <begin position="1281"/>
        <end position="1329"/>
    </location>
</feature>
<dbReference type="PROSITE" id="PS50968">
    <property type="entry name" value="BIOTINYL_LIPOYL"/>
    <property type="match status" value="1"/>
</dbReference>
<feature type="compositionally biased region" description="Polar residues" evidence="9">
    <location>
        <begin position="381"/>
        <end position="402"/>
    </location>
</feature>
<dbReference type="OrthoDB" id="1926336at2759"/>
<proteinExistence type="inferred from homology"/>
<dbReference type="Pfam" id="PF04479">
    <property type="entry name" value="RTA1"/>
    <property type="match status" value="1"/>
</dbReference>